<comment type="caution">
    <text evidence="1">The sequence shown here is derived from an EMBL/GenBank/DDBJ whole genome shotgun (WGS) entry which is preliminary data.</text>
</comment>
<proteinExistence type="predicted"/>
<dbReference type="Proteomes" id="UP000299102">
    <property type="component" value="Unassembled WGS sequence"/>
</dbReference>
<name>A0A4C1SXW2_EUMVA</name>
<evidence type="ECO:0000313" key="2">
    <source>
        <dbReference type="Proteomes" id="UP000299102"/>
    </source>
</evidence>
<protein>
    <submittedName>
        <fullName evidence="1">Uncharacterized protein</fullName>
    </submittedName>
</protein>
<keyword evidence="2" id="KW-1185">Reference proteome</keyword>
<sequence>MEEEITIRIGTIEFHFDSVIGGVRGRVSEHATFRRRGFGKMEKSSETKGKNENLYHCPFENWVLDIGIHLPPRVDEVEGVYVGSVQTSLFIYNFYSTEGWKQLPFFGMIKGVRDLNVNILTETWATVEIIAP</sequence>
<reference evidence="1 2" key="1">
    <citation type="journal article" date="2019" name="Commun. Biol.">
        <title>The bagworm genome reveals a unique fibroin gene that provides high tensile strength.</title>
        <authorList>
            <person name="Kono N."/>
            <person name="Nakamura H."/>
            <person name="Ohtoshi R."/>
            <person name="Tomita M."/>
            <person name="Numata K."/>
            <person name="Arakawa K."/>
        </authorList>
    </citation>
    <scope>NUCLEOTIDE SEQUENCE [LARGE SCALE GENOMIC DNA]</scope>
</reference>
<evidence type="ECO:0000313" key="1">
    <source>
        <dbReference type="EMBL" id="GBP05851.1"/>
    </source>
</evidence>
<gene>
    <name evidence="1" type="ORF">EVAR_5140_1</name>
</gene>
<dbReference type="EMBL" id="BGZK01000019">
    <property type="protein sequence ID" value="GBP05851.1"/>
    <property type="molecule type" value="Genomic_DNA"/>
</dbReference>
<accession>A0A4C1SXW2</accession>
<dbReference type="AlphaFoldDB" id="A0A4C1SXW2"/>
<organism evidence="1 2">
    <name type="scientific">Eumeta variegata</name>
    <name type="common">Bagworm moth</name>
    <name type="synonym">Eumeta japonica</name>
    <dbReference type="NCBI Taxonomy" id="151549"/>
    <lineage>
        <taxon>Eukaryota</taxon>
        <taxon>Metazoa</taxon>
        <taxon>Ecdysozoa</taxon>
        <taxon>Arthropoda</taxon>
        <taxon>Hexapoda</taxon>
        <taxon>Insecta</taxon>
        <taxon>Pterygota</taxon>
        <taxon>Neoptera</taxon>
        <taxon>Endopterygota</taxon>
        <taxon>Lepidoptera</taxon>
        <taxon>Glossata</taxon>
        <taxon>Ditrysia</taxon>
        <taxon>Tineoidea</taxon>
        <taxon>Psychidae</taxon>
        <taxon>Oiketicinae</taxon>
        <taxon>Eumeta</taxon>
    </lineage>
</organism>